<feature type="region of interest" description="Disordered" evidence="1">
    <location>
        <begin position="1"/>
        <end position="54"/>
    </location>
</feature>
<dbReference type="EMBL" id="CP045904">
    <property type="protein sequence ID" value="QQP36102.1"/>
    <property type="molecule type" value="Genomic_DNA"/>
</dbReference>
<reference evidence="3" key="1">
    <citation type="submission" date="2021-01" db="EMBL/GenBank/DDBJ databases">
        <title>Caligus Genome Assembly.</title>
        <authorList>
            <person name="Gallardo-Escarate C."/>
        </authorList>
    </citation>
    <scope>NUCLEOTIDE SEQUENCE [LARGE SCALE GENOMIC DNA]</scope>
</reference>
<gene>
    <name evidence="2" type="ORF">FKW44_021091</name>
</gene>
<protein>
    <submittedName>
        <fullName evidence="2">Uncharacterized protein</fullName>
    </submittedName>
</protein>
<organism evidence="2 3">
    <name type="scientific">Caligus rogercresseyi</name>
    <name type="common">Sea louse</name>
    <dbReference type="NCBI Taxonomy" id="217165"/>
    <lineage>
        <taxon>Eukaryota</taxon>
        <taxon>Metazoa</taxon>
        <taxon>Ecdysozoa</taxon>
        <taxon>Arthropoda</taxon>
        <taxon>Crustacea</taxon>
        <taxon>Multicrustacea</taxon>
        <taxon>Hexanauplia</taxon>
        <taxon>Copepoda</taxon>
        <taxon>Siphonostomatoida</taxon>
        <taxon>Caligidae</taxon>
        <taxon>Caligus</taxon>
    </lineage>
</organism>
<evidence type="ECO:0000313" key="2">
    <source>
        <dbReference type="EMBL" id="QQP36102.1"/>
    </source>
</evidence>
<proteinExistence type="predicted"/>
<name>A0A7T8JUW7_CALRO</name>
<keyword evidence="3" id="KW-1185">Reference proteome</keyword>
<feature type="compositionally biased region" description="Basic residues" evidence="1">
    <location>
        <begin position="43"/>
        <end position="54"/>
    </location>
</feature>
<evidence type="ECO:0000313" key="3">
    <source>
        <dbReference type="Proteomes" id="UP000595437"/>
    </source>
</evidence>
<dbReference type="AlphaFoldDB" id="A0A7T8JUW7"/>
<feature type="compositionally biased region" description="Polar residues" evidence="1">
    <location>
        <begin position="1"/>
        <end position="14"/>
    </location>
</feature>
<feature type="compositionally biased region" description="Basic and acidic residues" evidence="1">
    <location>
        <begin position="19"/>
        <end position="40"/>
    </location>
</feature>
<feature type="non-terminal residue" evidence="2">
    <location>
        <position position="54"/>
    </location>
</feature>
<accession>A0A7T8JUW7</accession>
<evidence type="ECO:0000256" key="1">
    <source>
        <dbReference type="SAM" id="MobiDB-lite"/>
    </source>
</evidence>
<feature type="non-terminal residue" evidence="2">
    <location>
        <position position="1"/>
    </location>
</feature>
<sequence>FTKEPSQNKSTTSEDTCENLDRDNSGGLNPEDKKTPDKQTGKTSKRHLPVIKNR</sequence>
<dbReference type="Proteomes" id="UP000595437">
    <property type="component" value="Chromosome 15"/>
</dbReference>